<dbReference type="OrthoDB" id="5041285at2759"/>
<protein>
    <recommendedName>
        <fullName evidence="3">Transcription factor domain-containing protein</fullName>
    </recommendedName>
</protein>
<evidence type="ECO:0000313" key="2">
    <source>
        <dbReference type="Proteomes" id="UP000054466"/>
    </source>
</evidence>
<proteinExistence type="predicted"/>
<accession>A0A0D2D1V7</accession>
<dbReference type="VEuPathDB" id="FungiDB:PV07_05533"/>
<organism evidence="1 2">
    <name type="scientific">Cladophialophora immunda</name>
    <dbReference type="NCBI Taxonomy" id="569365"/>
    <lineage>
        <taxon>Eukaryota</taxon>
        <taxon>Fungi</taxon>
        <taxon>Dikarya</taxon>
        <taxon>Ascomycota</taxon>
        <taxon>Pezizomycotina</taxon>
        <taxon>Eurotiomycetes</taxon>
        <taxon>Chaetothyriomycetidae</taxon>
        <taxon>Chaetothyriales</taxon>
        <taxon>Herpotrichiellaceae</taxon>
        <taxon>Cladophialophora</taxon>
    </lineage>
</organism>
<reference evidence="1 2" key="1">
    <citation type="submission" date="2015-01" db="EMBL/GenBank/DDBJ databases">
        <title>The Genome Sequence of Cladophialophora immunda CBS83496.</title>
        <authorList>
            <consortium name="The Broad Institute Genomics Platform"/>
            <person name="Cuomo C."/>
            <person name="de Hoog S."/>
            <person name="Gorbushina A."/>
            <person name="Stielow B."/>
            <person name="Teixiera M."/>
            <person name="Abouelleil A."/>
            <person name="Chapman S.B."/>
            <person name="Priest M."/>
            <person name="Young S.K."/>
            <person name="Wortman J."/>
            <person name="Nusbaum C."/>
            <person name="Birren B."/>
        </authorList>
    </citation>
    <scope>NUCLEOTIDE SEQUENCE [LARGE SCALE GENOMIC DNA]</scope>
    <source>
        <strain evidence="1 2">CBS 83496</strain>
    </source>
</reference>
<gene>
    <name evidence="1" type="ORF">PV07_05533</name>
</gene>
<dbReference type="HOGENOM" id="CLU_031982_0_0_1"/>
<dbReference type="CDD" id="cd12148">
    <property type="entry name" value="fungal_TF_MHR"/>
    <property type="match status" value="1"/>
</dbReference>
<dbReference type="PANTHER" id="PTHR47425">
    <property type="entry name" value="FARB-RELATED"/>
    <property type="match status" value="1"/>
</dbReference>
<dbReference type="RefSeq" id="XP_016249960.1">
    <property type="nucleotide sequence ID" value="XM_016392441.1"/>
</dbReference>
<evidence type="ECO:0008006" key="3">
    <source>
        <dbReference type="Google" id="ProtNLM"/>
    </source>
</evidence>
<dbReference type="GeneID" id="27344727"/>
<name>A0A0D2D1V7_9EURO</name>
<dbReference type="STRING" id="569365.A0A0D2D1V7"/>
<evidence type="ECO:0000313" key="1">
    <source>
        <dbReference type="EMBL" id="KIW29744.1"/>
    </source>
</evidence>
<dbReference type="AlphaFoldDB" id="A0A0D2D1V7"/>
<sequence>MSDVKLISLNLSRQETICPMDLCLVRDGSSMYQATKKEGDSDSSAITHISIPYDVSDELSDSESCLPQVSGHASVDTGADHDYSEIHDVLFNSVGLERVYECWQKVQKKYFALSFDDDFQMVGYVPQSRSSAEVDAWNKFDQWEVPGFSRCLQDELVEAYFGQFHPICPAVDQSRFLKWYEAPQRDVLAPPQPMRLLLLSILFAALSHIEEDSLRGELCTSVKRAQKTLFYSAQSLYHQVELDFMGTEELAQSALLLSYWSPYDSTKEVNSYWVDEAIRHAVAGGMSDPSSTHRKRIIWWCCIIRNHESSGCYLISVETKLYFTRAFILLCKLTRLMVDSVRLNSRDYNSTWLFPGAQQAFDLLQEVGQIDQKLKVWGANFAHLYAAVQDLKFTGLICLCNGPLKNFNTGPIQAWFVKDLALLKIKEASRNTAAITASMLRFANPKDLSIIVPPWIILPIALHLIQLSEAQDLEVKTEITQQLGYLMRTLHTLTRRFEGAQFIVKIINAIIMLVRNSTEEVPLGQPFAWLGTPQGRSVGRGYMRLRQETVILHVLETIQNGLANEVVQA</sequence>
<dbReference type="PANTHER" id="PTHR47425:SF2">
    <property type="entry name" value="FARB-RELATED"/>
    <property type="match status" value="1"/>
</dbReference>
<dbReference type="InterPro" id="IPR052761">
    <property type="entry name" value="Fungal_Detox/Toxin_TFs"/>
</dbReference>
<dbReference type="EMBL" id="KN847042">
    <property type="protein sequence ID" value="KIW29744.1"/>
    <property type="molecule type" value="Genomic_DNA"/>
</dbReference>
<dbReference type="Proteomes" id="UP000054466">
    <property type="component" value="Unassembled WGS sequence"/>
</dbReference>
<keyword evidence="2" id="KW-1185">Reference proteome</keyword>